<reference evidence="10" key="1">
    <citation type="submission" date="2025-08" db="UniProtKB">
        <authorList>
            <consortium name="RefSeq"/>
        </authorList>
    </citation>
    <scope>IDENTIFICATION</scope>
    <source>
        <tissue evidence="10">Gonads</tissue>
    </source>
</reference>
<evidence type="ECO:0000256" key="3">
    <source>
        <dbReference type="ARBA" id="ARBA00023157"/>
    </source>
</evidence>
<evidence type="ECO:0000256" key="2">
    <source>
        <dbReference type="ARBA" id="ARBA00022737"/>
    </source>
</evidence>
<dbReference type="InterPro" id="IPR050350">
    <property type="entry name" value="Compl-Cell_Adhes-Reg"/>
</dbReference>
<keyword evidence="7" id="KW-0472">Membrane</keyword>
<dbReference type="PANTHER" id="PTHR19325:SF575">
    <property type="entry name" value="LOCOMOTION-RELATED PROTEIN HIKARU GENKI"/>
    <property type="match status" value="1"/>
</dbReference>
<dbReference type="CDD" id="cd00033">
    <property type="entry name" value="CCP"/>
    <property type="match status" value="3"/>
</dbReference>
<keyword evidence="4" id="KW-0325">Glycoprotein</keyword>
<dbReference type="KEGG" id="lak:106165787"/>
<organism evidence="9 10">
    <name type="scientific">Lingula anatina</name>
    <name type="common">Brachiopod</name>
    <name type="synonym">Lingula unguis</name>
    <dbReference type="NCBI Taxonomy" id="7574"/>
    <lineage>
        <taxon>Eukaryota</taxon>
        <taxon>Metazoa</taxon>
        <taxon>Spiralia</taxon>
        <taxon>Lophotrochozoa</taxon>
        <taxon>Brachiopoda</taxon>
        <taxon>Linguliformea</taxon>
        <taxon>Lingulata</taxon>
        <taxon>Lingulida</taxon>
        <taxon>Linguloidea</taxon>
        <taxon>Lingulidae</taxon>
        <taxon>Lingula</taxon>
    </lineage>
</organism>
<sequence length="573" mass="62353">MRSELRVPGLLEFVLYLYENISISGGEWKGFWPLSRCLQACNYDLACEAVDWNGMCWFHYNSTSCNGLRFGNNIRHYQMKQCPGNPAYNCSCSTGGTCVRTYTSPTQISSEECVCNLGRTGDQCLGFVECTALTIPNAAPSPAPGGYRFGSTVTYTCNSRYQLSDGSGNSFTLTCGPRGTFEGERKTCTRTCDLPVGDHLRQVTQRSVTFEGQTITYTCDTGFQFNDTSTVKNLTCQADGTFDQSLPSCAPISCVFPTDKFNLDLAEGPYVYKQNVTLSCIPGYHFSGYDVDASFKSQCIATNTLEPPIPDCIKRTCTLPHLNNTVTASDSTTLFFMTSVEFKCMKGFQFPDGNTSVTLTCDETGGFGVDSLSCTAVLPEAGTQTASTDPNNGVSVGVGVTGAIVLIFLVVIVVVFVKRRRKQCHSSQPPRAVKADHSDTSELHQNSLSQPEYVSLEAKTMSTVNRVAEYVNVNDSDYTALSTVAIKDSHRHPTPANAVNCDNSELYQNSLSPPDSADRDHEYLSLEANTMSKGNRVAGYANASDSTYTVLGMPTNESNQQQPTAAGIYQNEV</sequence>
<dbReference type="STRING" id="7574.A0A1S3IMY8"/>
<comment type="caution">
    <text evidence="5">Lacks conserved residue(s) required for the propagation of feature annotation.</text>
</comment>
<dbReference type="InParanoid" id="A0A1S3IMY8"/>
<evidence type="ECO:0000256" key="1">
    <source>
        <dbReference type="ARBA" id="ARBA00022659"/>
    </source>
</evidence>
<gene>
    <name evidence="10" type="primary">LOC106165787</name>
</gene>
<dbReference type="Gene3D" id="2.10.70.10">
    <property type="entry name" value="Complement Module, domain 1"/>
    <property type="match status" value="4"/>
</dbReference>
<keyword evidence="7" id="KW-0812">Transmembrane</keyword>
<feature type="compositionally biased region" description="Basic and acidic residues" evidence="6">
    <location>
        <begin position="433"/>
        <end position="442"/>
    </location>
</feature>
<dbReference type="PANTHER" id="PTHR19325">
    <property type="entry name" value="COMPLEMENT COMPONENT-RELATED SUSHI DOMAIN-CONTAINING"/>
    <property type="match status" value="1"/>
</dbReference>
<accession>A0A1S3IMY8</accession>
<dbReference type="SMART" id="SM00032">
    <property type="entry name" value="CCP"/>
    <property type="match status" value="4"/>
</dbReference>
<keyword evidence="2" id="KW-0677">Repeat</keyword>
<evidence type="ECO:0000256" key="6">
    <source>
        <dbReference type="SAM" id="MobiDB-lite"/>
    </source>
</evidence>
<dbReference type="SUPFAM" id="SSF57535">
    <property type="entry name" value="Complement control module/SCR domain"/>
    <property type="match status" value="3"/>
</dbReference>
<evidence type="ECO:0000256" key="5">
    <source>
        <dbReference type="PROSITE-ProRule" id="PRU00302"/>
    </source>
</evidence>
<keyword evidence="3" id="KW-1015">Disulfide bond</keyword>
<name>A0A1S3IMY8_LINAN</name>
<dbReference type="Pfam" id="PF00084">
    <property type="entry name" value="Sushi"/>
    <property type="match status" value="2"/>
</dbReference>
<dbReference type="GeneID" id="106165787"/>
<dbReference type="InterPro" id="IPR000436">
    <property type="entry name" value="Sushi_SCR_CCP_dom"/>
</dbReference>
<feature type="region of interest" description="Disordered" evidence="6">
    <location>
        <begin position="426"/>
        <end position="451"/>
    </location>
</feature>
<feature type="domain" description="Sushi" evidence="8">
    <location>
        <begin position="315"/>
        <end position="376"/>
    </location>
</feature>
<feature type="domain" description="Sushi" evidence="8">
    <location>
        <begin position="190"/>
        <end position="251"/>
    </location>
</feature>
<dbReference type="OrthoDB" id="6059832at2759"/>
<dbReference type="AlphaFoldDB" id="A0A1S3IMY8"/>
<feature type="transmembrane region" description="Helical" evidence="7">
    <location>
        <begin position="394"/>
        <end position="417"/>
    </location>
</feature>
<proteinExistence type="predicted"/>
<dbReference type="PROSITE" id="PS00022">
    <property type="entry name" value="EGF_1"/>
    <property type="match status" value="1"/>
</dbReference>
<dbReference type="Proteomes" id="UP000085678">
    <property type="component" value="Unplaced"/>
</dbReference>
<keyword evidence="7" id="KW-1133">Transmembrane helix</keyword>
<dbReference type="PROSITE" id="PS50923">
    <property type="entry name" value="SUSHI"/>
    <property type="match status" value="2"/>
</dbReference>
<dbReference type="InterPro" id="IPR000742">
    <property type="entry name" value="EGF"/>
</dbReference>
<evidence type="ECO:0000313" key="10">
    <source>
        <dbReference type="RefSeq" id="XP_013399600.1"/>
    </source>
</evidence>
<evidence type="ECO:0000256" key="7">
    <source>
        <dbReference type="SAM" id="Phobius"/>
    </source>
</evidence>
<dbReference type="RefSeq" id="XP_013399600.1">
    <property type="nucleotide sequence ID" value="XM_013544146.1"/>
</dbReference>
<protein>
    <submittedName>
        <fullName evidence="10">Sushi, von Willebrand factor type A, EGF and pentraxin domain-containing protein 1</fullName>
    </submittedName>
</protein>
<evidence type="ECO:0000256" key="4">
    <source>
        <dbReference type="ARBA" id="ARBA00023180"/>
    </source>
</evidence>
<evidence type="ECO:0000259" key="8">
    <source>
        <dbReference type="PROSITE" id="PS50923"/>
    </source>
</evidence>
<keyword evidence="9" id="KW-1185">Reference proteome</keyword>
<evidence type="ECO:0000313" key="9">
    <source>
        <dbReference type="Proteomes" id="UP000085678"/>
    </source>
</evidence>
<dbReference type="InterPro" id="IPR035976">
    <property type="entry name" value="Sushi/SCR/CCP_sf"/>
</dbReference>
<keyword evidence="1 5" id="KW-0768">Sushi</keyword>